<dbReference type="CDD" id="cd00590">
    <property type="entry name" value="RRM_SF"/>
    <property type="match status" value="1"/>
</dbReference>
<dbReference type="Gene3D" id="3.30.70.330">
    <property type="match status" value="1"/>
</dbReference>
<feature type="domain" description="RRM" evidence="4">
    <location>
        <begin position="72"/>
        <end position="153"/>
    </location>
</feature>
<dbReference type="InterPro" id="IPR000504">
    <property type="entry name" value="RRM_dom"/>
</dbReference>
<sequence>MKGWYKGDWMMWGPMPWMPMPYPMGPMDFGKGYDYGKGYGKGFGAPKEARGLVRAVVSAQVVPGGKWNNDDNTLFVGGLPPDTTNLEMYQIFSAFGPIAPRGATALLDKDTGKCTGIGFINYMNAEAAEKAIRALNSWPFEDGSRLTVKKKGPPKSKGEGKGDRGDRDRDRSEKGERGDRDQ</sequence>
<evidence type="ECO:0000259" key="4">
    <source>
        <dbReference type="PROSITE" id="PS50102"/>
    </source>
</evidence>
<dbReference type="Proteomes" id="UP001642484">
    <property type="component" value="Unassembled WGS sequence"/>
</dbReference>
<feature type="compositionally biased region" description="Basic and acidic residues" evidence="3">
    <location>
        <begin position="156"/>
        <end position="182"/>
    </location>
</feature>
<evidence type="ECO:0000256" key="3">
    <source>
        <dbReference type="SAM" id="MobiDB-lite"/>
    </source>
</evidence>
<accession>A0ABP0HS54</accession>
<keyword evidence="1 2" id="KW-0694">RNA-binding</keyword>
<feature type="region of interest" description="Disordered" evidence="3">
    <location>
        <begin position="143"/>
        <end position="182"/>
    </location>
</feature>
<reference evidence="5 6" key="1">
    <citation type="submission" date="2024-02" db="EMBL/GenBank/DDBJ databases">
        <authorList>
            <person name="Chen Y."/>
            <person name="Shah S."/>
            <person name="Dougan E. K."/>
            <person name="Thang M."/>
            <person name="Chan C."/>
        </authorList>
    </citation>
    <scope>NUCLEOTIDE SEQUENCE [LARGE SCALE GENOMIC DNA]</scope>
</reference>
<gene>
    <name evidence="5" type="ORF">CCMP2556_LOCUS3097</name>
</gene>
<evidence type="ECO:0000256" key="2">
    <source>
        <dbReference type="PROSITE-ProRule" id="PRU00176"/>
    </source>
</evidence>
<dbReference type="EMBL" id="CAXAMN010001181">
    <property type="protein sequence ID" value="CAK8993042.1"/>
    <property type="molecule type" value="Genomic_DNA"/>
</dbReference>
<dbReference type="PANTHER" id="PTHR48027">
    <property type="entry name" value="HETEROGENEOUS NUCLEAR RIBONUCLEOPROTEIN 87F-RELATED"/>
    <property type="match status" value="1"/>
</dbReference>
<evidence type="ECO:0000256" key="1">
    <source>
        <dbReference type="ARBA" id="ARBA00022884"/>
    </source>
</evidence>
<dbReference type="InterPro" id="IPR052462">
    <property type="entry name" value="SLIRP/GR-RBP-like"/>
</dbReference>
<dbReference type="InterPro" id="IPR012677">
    <property type="entry name" value="Nucleotide-bd_a/b_plait_sf"/>
</dbReference>
<protein>
    <recommendedName>
        <fullName evidence="4">RRM domain-containing protein</fullName>
    </recommendedName>
</protein>
<proteinExistence type="predicted"/>
<comment type="caution">
    <text evidence="5">The sequence shown here is derived from an EMBL/GenBank/DDBJ whole genome shotgun (WGS) entry which is preliminary data.</text>
</comment>
<evidence type="ECO:0000313" key="5">
    <source>
        <dbReference type="EMBL" id="CAK8993042.1"/>
    </source>
</evidence>
<dbReference type="InterPro" id="IPR035979">
    <property type="entry name" value="RBD_domain_sf"/>
</dbReference>
<name>A0ABP0HS54_9DINO</name>
<dbReference type="SUPFAM" id="SSF54928">
    <property type="entry name" value="RNA-binding domain, RBD"/>
    <property type="match status" value="1"/>
</dbReference>
<dbReference type="Pfam" id="PF00076">
    <property type="entry name" value="RRM_1"/>
    <property type="match status" value="1"/>
</dbReference>
<dbReference type="SMART" id="SM00360">
    <property type="entry name" value="RRM"/>
    <property type="match status" value="1"/>
</dbReference>
<keyword evidence="6" id="KW-1185">Reference proteome</keyword>
<evidence type="ECO:0000313" key="6">
    <source>
        <dbReference type="Proteomes" id="UP001642484"/>
    </source>
</evidence>
<organism evidence="5 6">
    <name type="scientific">Durusdinium trenchii</name>
    <dbReference type="NCBI Taxonomy" id="1381693"/>
    <lineage>
        <taxon>Eukaryota</taxon>
        <taxon>Sar</taxon>
        <taxon>Alveolata</taxon>
        <taxon>Dinophyceae</taxon>
        <taxon>Suessiales</taxon>
        <taxon>Symbiodiniaceae</taxon>
        <taxon>Durusdinium</taxon>
    </lineage>
</organism>
<dbReference type="PROSITE" id="PS50102">
    <property type="entry name" value="RRM"/>
    <property type="match status" value="1"/>
</dbReference>